<reference evidence="1" key="2">
    <citation type="submission" date="2023-02" db="EMBL/GenBank/DDBJ databases">
        <authorList>
            <person name="Concha-Toloza M."/>
            <person name="Lopez-Cantillo M."/>
            <person name="Molina-Mora J."/>
            <person name="Collado L."/>
        </authorList>
    </citation>
    <scope>NUCLEOTIDE SEQUENCE</scope>
    <source>
        <strain evidence="1">FR1p153A2</strain>
    </source>
</reference>
<sequence>MKKILNYIKNLFSEKQDNETQDQNDILFLIDLKIEELENLKIQTNNYISNTEAEDINWVNYQNILSPYFADLFKNIVINNFRFRDAKFTEIFFEIIYLIQKNNFFIIIDENPIIIKSGDQKEIELFKIFLIRSHVYSILNKLIYINVSKKEDYAKDIIMGNLLFFLKKIENKNENLEKIIKKCDSLYKINYILAKLNSHISFTEDNEVEDTLEIPLCISMVSIIESMRREAEEIKWSKKYYNKTDNCFAQYFNRKKSYKNLKSKSL</sequence>
<name>A0AAW6VJM8_9BACT</name>
<evidence type="ECO:0000313" key="1">
    <source>
        <dbReference type="EMBL" id="MDK2042181.1"/>
    </source>
</evidence>
<dbReference type="Proteomes" id="UP001237501">
    <property type="component" value="Unassembled WGS sequence"/>
</dbReference>
<dbReference type="RefSeq" id="WP_151948053.1">
    <property type="nucleotide sequence ID" value="NZ_CABVRF010000033.1"/>
</dbReference>
<gene>
    <name evidence="1" type="ORF">PT517_10390</name>
</gene>
<comment type="caution">
    <text evidence="1">The sequence shown here is derived from an EMBL/GenBank/DDBJ whole genome shotgun (WGS) entry which is preliminary data.</text>
</comment>
<evidence type="ECO:0000313" key="2">
    <source>
        <dbReference type="Proteomes" id="UP001237501"/>
    </source>
</evidence>
<dbReference type="AlphaFoldDB" id="A0AAW6VJM8"/>
<proteinExistence type="predicted"/>
<reference evidence="1" key="1">
    <citation type="journal article" date="2023" name="Antibiotics">
        <title>Genomic Characterization of Antibiotic-Resistant Campylobacterales Isolated from Chilean Poultry Meat.</title>
        <authorList>
            <person name="Concha-Toloza M."/>
            <person name="Lopez-Cantillo M."/>
            <person name="Molina-Mora J.A."/>
            <person name="Collado L."/>
        </authorList>
    </citation>
    <scope>NUCLEOTIDE SEQUENCE</scope>
    <source>
        <strain evidence="1">FR1p153A2</strain>
    </source>
</reference>
<protein>
    <submittedName>
        <fullName evidence="1">Uncharacterized protein</fullName>
    </submittedName>
</protein>
<dbReference type="EMBL" id="JAQTJK010000015">
    <property type="protein sequence ID" value="MDK2042181.1"/>
    <property type="molecule type" value="Genomic_DNA"/>
</dbReference>
<accession>A0AAW6VJM8</accession>
<organism evidence="1 2">
    <name type="scientific">Aliarcobacter butzleri</name>
    <dbReference type="NCBI Taxonomy" id="28197"/>
    <lineage>
        <taxon>Bacteria</taxon>
        <taxon>Pseudomonadati</taxon>
        <taxon>Campylobacterota</taxon>
        <taxon>Epsilonproteobacteria</taxon>
        <taxon>Campylobacterales</taxon>
        <taxon>Arcobacteraceae</taxon>
        <taxon>Aliarcobacter</taxon>
    </lineage>
</organism>